<evidence type="ECO:0000259" key="4">
    <source>
        <dbReference type="PROSITE" id="PS51165"/>
    </source>
</evidence>
<dbReference type="SMART" id="SM00981">
    <property type="entry name" value="THUMP"/>
    <property type="match status" value="1"/>
</dbReference>
<organism evidence="5 6">
    <name type="scientific">Roseivirga pacifica</name>
    <dbReference type="NCBI Taxonomy" id="1267423"/>
    <lineage>
        <taxon>Bacteria</taxon>
        <taxon>Pseudomonadati</taxon>
        <taxon>Bacteroidota</taxon>
        <taxon>Cytophagia</taxon>
        <taxon>Cytophagales</taxon>
        <taxon>Roseivirgaceae</taxon>
        <taxon>Roseivirga</taxon>
    </lineage>
</organism>
<keyword evidence="6" id="KW-1185">Reference proteome</keyword>
<dbReference type="AlphaFoldDB" id="A0A1I0RSG0"/>
<dbReference type="InterPro" id="IPR029063">
    <property type="entry name" value="SAM-dependent_MTases_sf"/>
</dbReference>
<gene>
    <name evidence="5" type="ORF">SAMN05216290_4063</name>
</gene>
<dbReference type="GO" id="GO:0070043">
    <property type="term" value="F:rRNA (guanine-N7-)-methyltransferase activity"/>
    <property type="evidence" value="ECO:0007669"/>
    <property type="project" value="TreeGrafter"/>
</dbReference>
<dbReference type="PROSITE" id="PS51165">
    <property type="entry name" value="THUMP"/>
    <property type="match status" value="1"/>
</dbReference>
<dbReference type="SUPFAM" id="SSF53335">
    <property type="entry name" value="S-adenosyl-L-methionine-dependent methyltransferases"/>
    <property type="match status" value="1"/>
</dbReference>
<proteinExistence type="predicted"/>
<dbReference type="GO" id="GO:0003723">
    <property type="term" value="F:RNA binding"/>
    <property type="evidence" value="ECO:0007669"/>
    <property type="project" value="UniProtKB-UniRule"/>
</dbReference>
<dbReference type="Pfam" id="PF02926">
    <property type="entry name" value="THUMP"/>
    <property type="match status" value="1"/>
</dbReference>
<sequence length="389" mass="44670">MSSVFPYKTDIVVTCFPKMNDWLAKELTDLGYEIKHSSVTEVETSGYMDDCMRLNMYLRTASRVLFQIQRFRAVNANELYKRIKNIPWEKYMHNDTYFSITSYVKNDSIKDTRFANVRVKDAIADRFLEKTGKRPNSGPEKDHVVIHLYWKEDKVRIYFDTSGQTISKHGYRKIPFKAPMSESLAAATIIASEWDRESPFVNPMCGSGTLAIEAALLAQNKAPGLFRDNFGFMHLKGYDEESWEGYKRLAGLQIKETEGVKIIASDLSRQALFAARDNAKTAGVDHMIEFFEGDFRDTPVPQEDGVLMMNPEYGERLGEVKELEPIYKAIGDFMKQKCNGYTGFIFTGNLDLAKHIGLRTSARIPFFNAKIECRLLKYDLYRGTKKQKD</sequence>
<dbReference type="InterPro" id="IPR054170">
    <property type="entry name" value="RlmL_1st"/>
</dbReference>
<dbReference type="CDD" id="cd11715">
    <property type="entry name" value="THUMP_AdoMetMT"/>
    <property type="match status" value="1"/>
</dbReference>
<name>A0A1I0RSG0_9BACT</name>
<dbReference type="Pfam" id="PF22020">
    <property type="entry name" value="RlmL_1st"/>
    <property type="match status" value="1"/>
</dbReference>
<dbReference type="STRING" id="1267423.SAMN05216290_4063"/>
<dbReference type="Pfam" id="PF01170">
    <property type="entry name" value="UPF0020"/>
    <property type="match status" value="1"/>
</dbReference>
<dbReference type="GeneID" id="99988726"/>
<accession>A0A1I0RSG0</accession>
<dbReference type="RefSeq" id="WP_090261302.1">
    <property type="nucleotide sequence ID" value="NZ_FOIR01000006.1"/>
</dbReference>
<protein>
    <submittedName>
        <fullName evidence="5">Putative N6-adenine-specific DNA methylase</fullName>
    </submittedName>
</protein>
<feature type="domain" description="THUMP" evidence="4">
    <location>
        <begin position="50"/>
        <end position="161"/>
    </location>
</feature>
<dbReference type="Gene3D" id="3.30.2130.30">
    <property type="match status" value="1"/>
</dbReference>
<keyword evidence="3" id="KW-0694">RNA-binding</keyword>
<keyword evidence="2" id="KW-0808">Transferase</keyword>
<evidence type="ECO:0000256" key="1">
    <source>
        <dbReference type="ARBA" id="ARBA00022603"/>
    </source>
</evidence>
<evidence type="ECO:0000256" key="2">
    <source>
        <dbReference type="ARBA" id="ARBA00022679"/>
    </source>
</evidence>
<dbReference type="PANTHER" id="PTHR47313">
    <property type="entry name" value="RIBOSOMAL RNA LARGE SUBUNIT METHYLTRANSFERASE K/L"/>
    <property type="match status" value="1"/>
</dbReference>
<evidence type="ECO:0000313" key="5">
    <source>
        <dbReference type="EMBL" id="SEW44305.1"/>
    </source>
</evidence>
<dbReference type="PANTHER" id="PTHR47313:SF1">
    <property type="entry name" value="RIBOSOMAL RNA LARGE SUBUNIT METHYLTRANSFERASE K_L"/>
    <property type="match status" value="1"/>
</dbReference>
<keyword evidence="1 5" id="KW-0489">Methyltransferase</keyword>
<evidence type="ECO:0000313" key="6">
    <source>
        <dbReference type="Proteomes" id="UP000199437"/>
    </source>
</evidence>
<dbReference type="GO" id="GO:0008990">
    <property type="term" value="F:rRNA (guanine-N2-)-methyltransferase activity"/>
    <property type="evidence" value="ECO:0007669"/>
    <property type="project" value="TreeGrafter"/>
</dbReference>
<dbReference type="InterPro" id="IPR004114">
    <property type="entry name" value="THUMP_dom"/>
</dbReference>
<reference evidence="6" key="1">
    <citation type="submission" date="2016-10" db="EMBL/GenBank/DDBJ databases">
        <authorList>
            <person name="Varghese N."/>
            <person name="Submissions S."/>
        </authorList>
    </citation>
    <scope>NUCLEOTIDE SEQUENCE [LARGE SCALE GENOMIC DNA]</scope>
    <source>
        <strain evidence="6">CGMCC 1.12402</strain>
    </source>
</reference>
<evidence type="ECO:0000256" key="3">
    <source>
        <dbReference type="PROSITE-ProRule" id="PRU00529"/>
    </source>
</evidence>
<dbReference type="Proteomes" id="UP000199437">
    <property type="component" value="Unassembled WGS sequence"/>
</dbReference>
<dbReference type="OrthoDB" id="9809404at2"/>
<dbReference type="InterPro" id="IPR000241">
    <property type="entry name" value="RlmKL-like_Mtase"/>
</dbReference>
<dbReference type="EMBL" id="FOIR01000006">
    <property type="protein sequence ID" value="SEW44305.1"/>
    <property type="molecule type" value="Genomic_DNA"/>
</dbReference>
<dbReference type="Gene3D" id="3.40.50.150">
    <property type="entry name" value="Vaccinia Virus protein VP39"/>
    <property type="match status" value="1"/>
</dbReference>